<protein>
    <submittedName>
        <fullName evidence="1">Uncharacterized protein</fullName>
    </submittedName>
</protein>
<accession>A0A9P0KII5</accession>
<reference evidence="1" key="1">
    <citation type="submission" date="2022-03" db="EMBL/GenBank/DDBJ databases">
        <authorList>
            <person name="Sayadi A."/>
        </authorList>
    </citation>
    <scope>NUCLEOTIDE SEQUENCE</scope>
</reference>
<dbReference type="Proteomes" id="UP001152888">
    <property type="component" value="Unassembled WGS sequence"/>
</dbReference>
<keyword evidence="2" id="KW-1185">Reference proteome</keyword>
<dbReference type="EMBL" id="CAKOFQ010006786">
    <property type="protein sequence ID" value="CAH1971459.1"/>
    <property type="molecule type" value="Genomic_DNA"/>
</dbReference>
<proteinExistence type="predicted"/>
<evidence type="ECO:0000313" key="1">
    <source>
        <dbReference type="EMBL" id="CAH1971459.1"/>
    </source>
</evidence>
<evidence type="ECO:0000313" key="2">
    <source>
        <dbReference type="Proteomes" id="UP001152888"/>
    </source>
</evidence>
<comment type="caution">
    <text evidence="1">The sequence shown here is derived from an EMBL/GenBank/DDBJ whole genome shotgun (WGS) entry which is preliminary data.</text>
</comment>
<sequence length="75" mass="8237">MGVCLVGVDGRDGGILLHGNRIGKIGWAPSTALYPEHGQPRSARTSAQKWILFADSESRLEPLREVYMRCVLPVC</sequence>
<name>A0A9P0KII5_ACAOB</name>
<dbReference type="AlphaFoldDB" id="A0A9P0KII5"/>
<gene>
    <name evidence="1" type="ORF">ACAOBT_LOCUS9423</name>
</gene>
<organism evidence="1 2">
    <name type="scientific">Acanthoscelides obtectus</name>
    <name type="common">Bean weevil</name>
    <name type="synonym">Bruchus obtectus</name>
    <dbReference type="NCBI Taxonomy" id="200917"/>
    <lineage>
        <taxon>Eukaryota</taxon>
        <taxon>Metazoa</taxon>
        <taxon>Ecdysozoa</taxon>
        <taxon>Arthropoda</taxon>
        <taxon>Hexapoda</taxon>
        <taxon>Insecta</taxon>
        <taxon>Pterygota</taxon>
        <taxon>Neoptera</taxon>
        <taxon>Endopterygota</taxon>
        <taxon>Coleoptera</taxon>
        <taxon>Polyphaga</taxon>
        <taxon>Cucujiformia</taxon>
        <taxon>Chrysomeloidea</taxon>
        <taxon>Chrysomelidae</taxon>
        <taxon>Bruchinae</taxon>
        <taxon>Bruchini</taxon>
        <taxon>Acanthoscelides</taxon>
    </lineage>
</organism>
<dbReference type="OrthoDB" id="6773511at2759"/>